<dbReference type="InterPro" id="IPR029024">
    <property type="entry name" value="TerB-like"/>
</dbReference>
<evidence type="ECO:0000313" key="1">
    <source>
        <dbReference type="EMBL" id="QEG42147.1"/>
    </source>
</evidence>
<evidence type="ECO:0000313" key="2">
    <source>
        <dbReference type="Proteomes" id="UP000325286"/>
    </source>
</evidence>
<protein>
    <recommendedName>
        <fullName evidence="3">Tellurite resistance protein TerB</fullName>
    </recommendedName>
</protein>
<dbReference type="Proteomes" id="UP000325286">
    <property type="component" value="Chromosome"/>
</dbReference>
<reference evidence="1 2" key="1">
    <citation type="submission" date="2019-08" db="EMBL/GenBank/DDBJ databases">
        <title>Deep-cultivation of Planctomycetes and their phenomic and genomic characterization uncovers novel biology.</title>
        <authorList>
            <person name="Wiegand S."/>
            <person name="Jogler M."/>
            <person name="Boedeker C."/>
            <person name="Pinto D."/>
            <person name="Vollmers J."/>
            <person name="Rivas-Marin E."/>
            <person name="Kohn T."/>
            <person name="Peeters S.H."/>
            <person name="Heuer A."/>
            <person name="Rast P."/>
            <person name="Oberbeckmann S."/>
            <person name="Bunk B."/>
            <person name="Jeske O."/>
            <person name="Meyerdierks A."/>
            <person name="Storesund J.E."/>
            <person name="Kallscheuer N."/>
            <person name="Luecker S."/>
            <person name="Lage O.M."/>
            <person name="Pohl T."/>
            <person name="Merkel B.J."/>
            <person name="Hornburger P."/>
            <person name="Mueller R.-W."/>
            <person name="Bruemmer F."/>
            <person name="Labrenz M."/>
            <person name="Spormann A.M."/>
            <person name="Op den Camp H."/>
            <person name="Overmann J."/>
            <person name="Amann R."/>
            <person name="Jetten M.S.M."/>
            <person name="Mascher T."/>
            <person name="Medema M.H."/>
            <person name="Devos D.P."/>
            <person name="Kaster A.-K."/>
            <person name="Ovreas L."/>
            <person name="Rohde M."/>
            <person name="Galperin M.Y."/>
            <person name="Jogler C."/>
        </authorList>
    </citation>
    <scope>NUCLEOTIDE SEQUENCE [LARGE SCALE GENOMIC DNA]</scope>
    <source>
        <strain evidence="1 2">UC8</strain>
    </source>
</reference>
<dbReference type="OrthoDB" id="5509086at2"/>
<evidence type="ECO:0008006" key="3">
    <source>
        <dbReference type="Google" id="ProtNLM"/>
    </source>
</evidence>
<dbReference type="SUPFAM" id="SSF158682">
    <property type="entry name" value="TerB-like"/>
    <property type="match status" value="1"/>
</dbReference>
<name>A0A5B9QSQ2_9BACT</name>
<sequence>MSESDSIHKRGKALEDEFFHRVDEALLEKLRLDAEREEPKARLSAATGFQDPQLLDHLLDAGIGVDRLAALALVPTVWVAWADGEVTRDERAAVLAAAKKDGLNQDSVAFQLVQSWLDNQPAESLWDLWREYAVALAADLPAGTKQSLADEIVRQATVVAKASGGKLGFDTVSAREQAVLNIVAKTLQ</sequence>
<proteinExistence type="predicted"/>
<dbReference type="EMBL" id="CP042914">
    <property type="protein sequence ID" value="QEG42147.1"/>
    <property type="molecule type" value="Genomic_DNA"/>
</dbReference>
<accession>A0A5B9QSQ2</accession>
<organism evidence="1 2">
    <name type="scientific">Roseimaritima ulvae</name>
    <dbReference type="NCBI Taxonomy" id="980254"/>
    <lineage>
        <taxon>Bacteria</taxon>
        <taxon>Pseudomonadati</taxon>
        <taxon>Planctomycetota</taxon>
        <taxon>Planctomycetia</taxon>
        <taxon>Pirellulales</taxon>
        <taxon>Pirellulaceae</taxon>
        <taxon>Roseimaritima</taxon>
    </lineage>
</organism>
<dbReference type="AlphaFoldDB" id="A0A5B9QSQ2"/>
<keyword evidence="2" id="KW-1185">Reference proteome</keyword>
<dbReference type="RefSeq" id="WP_068136574.1">
    <property type="nucleotide sequence ID" value="NZ_CP042914.1"/>
</dbReference>
<gene>
    <name evidence="1" type="ORF">UC8_41810</name>
</gene>
<dbReference type="KEGG" id="rul:UC8_41810"/>